<dbReference type="InterPro" id="IPR013083">
    <property type="entry name" value="Znf_RING/FYVE/PHD"/>
</dbReference>
<evidence type="ECO:0000256" key="2">
    <source>
        <dbReference type="ARBA" id="ARBA00017908"/>
    </source>
</evidence>
<keyword evidence="3" id="KW-0479">Metal-binding</keyword>
<evidence type="ECO:0000313" key="10">
    <source>
        <dbReference type="EMBL" id="KAK3255126.1"/>
    </source>
</evidence>
<dbReference type="InterPro" id="IPR017907">
    <property type="entry name" value="Znf_RING_CS"/>
</dbReference>
<dbReference type="Pfam" id="PF00498">
    <property type="entry name" value="FHA"/>
    <property type="match status" value="1"/>
</dbReference>
<dbReference type="PROSITE" id="PS50089">
    <property type="entry name" value="ZF_RING_2"/>
    <property type="match status" value="1"/>
</dbReference>
<evidence type="ECO:0000259" key="9">
    <source>
        <dbReference type="PROSITE" id="PS50089"/>
    </source>
</evidence>
<proteinExistence type="inferred from homology"/>
<keyword evidence="4 6" id="KW-0863">Zinc-finger</keyword>
<evidence type="ECO:0000313" key="11">
    <source>
        <dbReference type="Proteomes" id="UP001190700"/>
    </source>
</evidence>
<dbReference type="InterPro" id="IPR047126">
    <property type="entry name" value="RNF141-like"/>
</dbReference>
<feature type="region of interest" description="Disordered" evidence="7">
    <location>
        <begin position="295"/>
        <end position="318"/>
    </location>
</feature>
<dbReference type="SUPFAM" id="SSF57850">
    <property type="entry name" value="RING/U-box"/>
    <property type="match status" value="1"/>
</dbReference>
<evidence type="ECO:0000256" key="3">
    <source>
        <dbReference type="ARBA" id="ARBA00022723"/>
    </source>
</evidence>
<dbReference type="GO" id="GO:0008270">
    <property type="term" value="F:zinc ion binding"/>
    <property type="evidence" value="ECO:0007669"/>
    <property type="project" value="UniProtKB-KW"/>
</dbReference>
<evidence type="ECO:0000259" key="8">
    <source>
        <dbReference type="PROSITE" id="PS50006"/>
    </source>
</evidence>
<keyword evidence="5" id="KW-0862">Zinc</keyword>
<feature type="compositionally biased region" description="Basic and acidic residues" evidence="7">
    <location>
        <begin position="296"/>
        <end position="307"/>
    </location>
</feature>
<dbReference type="SMART" id="SM00184">
    <property type="entry name" value="RING"/>
    <property type="match status" value="1"/>
</dbReference>
<dbReference type="InterPro" id="IPR008984">
    <property type="entry name" value="SMAD_FHA_dom_sf"/>
</dbReference>
<feature type="domain" description="RING-type" evidence="9">
    <location>
        <begin position="163"/>
        <end position="201"/>
    </location>
</feature>
<organism evidence="10 11">
    <name type="scientific">Cymbomonas tetramitiformis</name>
    <dbReference type="NCBI Taxonomy" id="36881"/>
    <lineage>
        <taxon>Eukaryota</taxon>
        <taxon>Viridiplantae</taxon>
        <taxon>Chlorophyta</taxon>
        <taxon>Pyramimonadophyceae</taxon>
        <taxon>Pyramimonadales</taxon>
        <taxon>Pyramimonadaceae</taxon>
        <taxon>Cymbomonas</taxon>
    </lineage>
</organism>
<reference evidence="10 11" key="1">
    <citation type="journal article" date="2015" name="Genome Biol. Evol.">
        <title>Comparative Genomics of a Bacterivorous Green Alga Reveals Evolutionary Causalities and Consequences of Phago-Mixotrophic Mode of Nutrition.</title>
        <authorList>
            <person name="Burns J.A."/>
            <person name="Paasch A."/>
            <person name="Narechania A."/>
            <person name="Kim E."/>
        </authorList>
    </citation>
    <scope>NUCLEOTIDE SEQUENCE [LARGE SCALE GENOMIC DNA]</scope>
    <source>
        <strain evidence="10 11">PLY_AMNH</strain>
    </source>
</reference>
<evidence type="ECO:0000256" key="1">
    <source>
        <dbReference type="ARBA" id="ARBA00005797"/>
    </source>
</evidence>
<evidence type="ECO:0000256" key="5">
    <source>
        <dbReference type="ARBA" id="ARBA00022833"/>
    </source>
</evidence>
<evidence type="ECO:0000256" key="7">
    <source>
        <dbReference type="SAM" id="MobiDB-lite"/>
    </source>
</evidence>
<gene>
    <name evidence="10" type="ORF">CYMTET_35599</name>
</gene>
<dbReference type="Proteomes" id="UP001190700">
    <property type="component" value="Unassembled WGS sequence"/>
</dbReference>
<feature type="domain" description="FHA" evidence="8">
    <location>
        <begin position="41"/>
        <end position="99"/>
    </location>
</feature>
<dbReference type="InterPro" id="IPR000253">
    <property type="entry name" value="FHA_dom"/>
</dbReference>
<dbReference type="EMBL" id="LGRX02022860">
    <property type="protein sequence ID" value="KAK3255126.1"/>
    <property type="molecule type" value="Genomic_DNA"/>
</dbReference>
<evidence type="ECO:0000256" key="6">
    <source>
        <dbReference type="PROSITE-ProRule" id="PRU00175"/>
    </source>
</evidence>
<dbReference type="PROSITE" id="PS00518">
    <property type="entry name" value="ZF_RING_1"/>
    <property type="match status" value="1"/>
</dbReference>
<keyword evidence="11" id="KW-1185">Reference proteome</keyword>
<dbReference type="CDD" id="cd00060">
    <property type="entry name" value="FHA"/>
    <property type="match status" value="1"/>
</dbReference>
<sequence>MTAIRSTAYLKHLLDCEPGHPELIRPDILLHPFFNIDKPFVSIGRHLENDVCLQSDRMPYLLSSYHCRIEVAFEQNRGYVYTLGDEETTNGCYVGSELLPPGGRKVITHGTILGLGGPRNVCRDGRTQRNPFRFAFMLFAAEDPPPPLMPTRNMQQLLEAMMCLVCRETMMDAHILPCGHSYCGACIWTWSETRLTCPICRAPFRTPIENPLLEEFHQLMLAQSFTLEEAEERNDRREAFVHERTRMKRNWAEMESATRQNLNQQTGAAGLPPGLFEGVLASFVGAISDITGRPHGHGDVFRVEVGREPPAPPPPSQE</sequence>
<evidence type="ECO:0000256" key="4">
    <source>
        <dbReference type="ARBA" id="ARBA00022771"/>
    </source>
</evidence>
<dbReference type="Gene3D" id="3.30.40.10">
    <property type="entry name" value="Zinc/RING finger domain, C3HC4 (zinc finger)"/>
    <property type="match status" value="1"/>
</dbReference>
<comment type="caution">
    <text evidence="10">The sequence shown here is derived from an EMBL/GenBank/DDBJ whole genome shotgun (WGS) entry which is preliminary data.</text>
</comment>
<dbReference type="Gene3D" id="2.60.200.20">
    <property type="match status" value="1"/>
</dbReference>
<name>A0AAE0F8M5_9CHLO</name>
<feature type="compositionally biased region" description="Pro residues" evidence="7">
    <location>
        <begin position="309"/>
        <end position="318"/>
    </location>
</feature>
<dbReference type="SUPFAM" id="SSF49879">
    <property type="entry name" value="SMAD/FHA domain"/>
    <property type="match status" value="1"/>
</dbReference>
<comment type="similarity">
    <text evidence="1">Belongs to the CHFR family.</text>
</comment>
<dbReference type="Pfam" id="PF13920">
    <property type="entry name" value="zf-C3HC4_3"/>
    <property type="match status" value="1"/>
</dbReference>
<dbReference type="AlphaFoldDB" id="A0AAE0F8M5"/>
<dbReference type="PANTHER" id="PTHR12109">
    <property type="entry name" value="RING FINGER PROTEIN 141-RELATED"/>
    <property type="match status" value="1"/>
</dbReference>
<dbReference type="PROSITE" id="PS50006">
    <property type="entry name" value="FHA_DOMAIN"/>
    <property type="match status" value="1"/>
</dbReference>
<protein>
    <recommendedName>
        <fullName evidence="2">E3 ubiquitin-protein ligase CHFR</fullName>
    </recommendedName>
</protein>
<accession>A0AAE0F8M5</accession>
<dbReference type="InterPro" id="IPR001841">
    <property type="entry name" value="Znf_RING"/>
</dbReference>